<dbReference type="AlphaFoldDB" id="A0AA42AQB1"/>
<keyword evidence="6" id="KW-1185">Reference proteome</keyword>
<accession>A0AA42AQB1</accession>
<feature type="region of interest" description="VHIID" evidence="3">
    <location>
        <begin position="288"/>
        <end position="353"/>
    </location>
</feature>
<feature type="region of interest" description="Leucine repeat II (LRII)" evidence="3">
    <location>
        <begin position="369"/>
        <end position="401"/>
    </location>
</feature>
<feature type="short sequence motif" description="VHIID" evidence="3">
    <location>
        <begin position="319"/>
        <end position="323"/>
    </location>
</feature>
<feature type="region of interest" description="SAW" evidence="3">
    <location>
        <begin position="507"/>
        <end position="581"/>
    </location>
</feature>
<proteinExistence type="inferred from homology"/>
<keyword evidence="2" id="KW-0804">Transcription</keyword>
<dbReference type="InterPro" id="IPR005202">
    <property type="entry name" value="TF_GRAS"/>
</dbReference>
<dbReference type="EMBL" id="JAJJMA010200251">
    <property type="protein sequence ID" value="MCL7039327.1"/>
    <property type="molecule type" value="Genomic_DNA"/>
</dbReference>
<comment type="similarity">
    <text evidence="3">Belongs to the GRAS family.</text>
</comment>
<comment type="caution">
    <text evidence="5">The sequence shown here is derived from an EMBL/GenBank/DDBJ whole genome shotgun (WGS) entry which is preliminary data.</text>
</comment>
<dbReference type="PANTHER" id="PTHR31636">
    <property type="entry name" value="OSJNBA0084A10.13 PROTEIN-RELATED"/>
    <property type="match status" value="1"/>
</dbReference>
<evidence type="ECO:0000256" key="3">
    <source>
        <dbReference type="PROSITE-ProRule" id="PRU01191"/>
    </source>
</evidence>
<evidence type="ECO:0000256" key="4">
    <source>
        <dbReference type="SAM" id="MobiDB-lite"/>
    </source>
</evidence>
<sequence>MDMQQMYSYGVNGVNLSSDSSHDSTPMVPDWIITPMKFGIGGSPNSPLSSQFDCDTFTTPCNSQEQCSSTENLSGVSPACNSFETDSYYQTNPSTTYYLNDQERQGSMVFRDMSGPQNMKLALEEIESALMSPDINEDEATTMGHGDFHGYTRPENLNQRSRPSYHGSPVSQPATYITPKQQKTSHGLKAEKRHRATEEPRHEIQVPQGNLKKLLIECARALSENRMDDFDKLVEHARSAVSVSGDPIQRLGAYMVEGLVARKRSSGAVIYGALNCKQPEGKDLLSYMRLLYEICPYMKFGYMAANGAIAEAFRNEDRVHIIDFQIAQGTQWITLIQALAARPGGPPHVRITGIDDPVSQYARGDGLAKVGSMLALMSEKFKIPVEFHPVPVFASDVTREMLNVKHGEAVAVNFPLQLHHTPDESVDVTNPRDMLLRVVKSLSPKVVTLIEQESNTNTTPFLMRFMEALDFYSAMFESIDTALGRETKERIKVEEQCLARDIVNVIACEGRERVERHELLGKWRVRFEMAGFRPFPLSSHVNLVIRGLVKSYSQSYTLVETDGAMLLGWQNRNLISASAWC</sequence>
<name>A0AA42AQB1_PAPNU</name>
<feature type="compositionally biased region" description="Polar residues" evidence="4">
    <location>
        <begin position="169"/>
        <end position="185"/>
    </location>
</feature>
<dbReference type="PROSITE" id="PS50985">
    <property type="entry name" value="GRAS"/>
    <property type="match status" value="1"/>
</dbReference>
<dbReference type="Proteomes" id="UP001177140">
    <property type="component" value="Unassembled WGS sequence"/>
</dbReference>
<evidence type="ECO:0000313" key="5">
    <source>
        <dbReference type="EMBL" id="MCL7039327.1"/>
    </source>
</evidence>
<gene>
    <name evidence="5" type="ORF">MKW94_018598</name>
</gene>
<comment type="caution">
    <text evidence="3">Lacks conserved residue(s) required for the propagation of feature annotation.</text>
</comment>
<feature type="region of interest" description="Leucine repeat I (LRI)" evidence="3">
    <location>
        <begin position="209"/>
        <end position="269"/>
    </location>
</feature>
<protein>
    <submittedName>
        <fullName evidence="5">Uncharacterized protein</fullName>
    </submittedName>
</protein>
<dbReference type="Pfam" id="PF03514">
    <property type="entry name" value="GRAS"/>
    <property type="match status" value="1"/>
</dbReference>
<keyword evidence="1" id="KW-0805">Transcription regulation</keyword>
<reference evidence="5" key="1">
    <citation type="submission" date="2022-03" db="EMBL/GenBank/DDBJ databases">
        <title>A functionally conserved STORR gene fusion in Papaver species that diverged 16.8 million years ago.</title>
        <authorList>
            <person name="Catania T."/>
        </authorList>
    </citation>
    <scope>NUCLEOTIDE SEQUENCE</scope>
    <source>
        <strain evidence="5">S-191538</strain>
    </source>
</reference>
<evidence type="ECO:0000256" key="1">
    <source>
        <dbReference type="ARBA" id="ARBA00023015"/>
    </source>
</evidence>
<organism evidence="5 6">
    <name type="scientific">Papaver nudicaule</name>
    <name type="common">Iceland poppy</name>
    <dbReference type="NCBI Taxonomy" id="74823"/>
    <lineage>
        <taxon>Eukaryota</taxon>
        <taxon>Viridiplantae</taxon>
        <taxon>Streptophyta</taxon>
        <taxon>Embryophyta</taxon>
        <taxon>Tracheophyta</taxon>
        <taxon>Spermatophyta</taxon>
        <taxon>Magnoliopsida</taxon>
        <taxon>Ranunculales</taxon>
        <taxon>Papaveraceae</taxon>
        <taxon>Papaveroideae</taxon>
        <taxon>Papaver</taxon>
    </lineage>
</organism>
<evidence type="ECO:0000256" key="2">
    <source>
        <dbReference type="ARBA" id="ARBA00023163"/>
    </source>
</evidence>
<feature type="region of interest" description="Disordered" evidence="4">
    <location>
        <begin position="140"/>
        <end position="204"/>
    </location>
</feature>
<evidence type="ECO:0000313" key="6">
    <source>
        <dbReference type="Proteomes" id="UP001177140"/>
    </source>
</evidence>